<dbReference type="RefSeq" id="WP_100497258.1">
    <property type="nucleotide sequence ID" value="NZ_PGLQ01000012.1"/>
</dbReference>
<keyword evidence="2" id="KW-0808">Transferase</keyword>
<dbReference type="OrthoDB" id="3183633at2"/>
<comment type="caution">
    <text evidence="2">The sequence shown here is derived from an EMBL/GenBank/DDBJ whole genome shotgun (WGS) entry which is preliminary data.</text>
</comment>
<sequence length="267" mass="31117">MKYGDVCVAVATHKQYRMPNDSIYLPVQVGKELHKDVDLGFTGDDTGDSISNLNAWYSELTALYWIWKNVDSRYKGLVHYRRHFATKHKGLLLSRDRFDYIIGGDEVRALLKQSDILLPKKRRYYIETMYSHYAHTLPSEQLDETRRILEMHAPEYVSAFDSVMHRRGAHMFNMFIMSREKLDEYCSFLFPILDALVDRIDPDKYGSAFQARYPGRVSELLLDVWLLTKNYSYIEVPTISPEPVNWAKKGGSFLLAKMGLKKYGKSF</sequence>
<protein>
    <submittedName>
        <fullName evidence="2">Glycosyl transferase</fullName>
    </submittedName>
</protein>
<proteinExistence type="predicted"/>
<gene>
    <name evidence="2" type="ORF">CUU80_10365</name>
</gene>
<dbReference type="GO" id="GO:0016740">
    <property type="term" value="F:transferase activity"/>
    <property type="evidence" value="ECO:0007669"/>
    <property type="project" value="UniProtKB-KW"/>
</dbReference>
<dbReference type="Proteomes" id="UP000228755">
    <property type="component" value="Unassembled WGS sequence"/>
</dbReference>
<accession>A0A2M9HN87</accession>
<evidence type="ECO:0000313" key="2">
    <source>
        <dbReference type="EMBL" id="PJM78278.1"/>
    </source>
</evidence>
<dbReference type="EMBL" id="PGLQ01000012">
    <property type="protein sequence ID" value="PJM78278.1"/>
    <property type="molecule type" value="Genomic_DNA"/>
</dbReference>
<dbReference type="AlphaFoldDB" id="A0A2M9HN87"/>
<evidence type="ECO:0000313" key="3">
    <source>
        <dbReference type="Proteomes" id="UP000228755"/>
    </source>
</evidence>
<dbReference type="InterPro" id="IPR025536">
    <property type="entry name" value="DUF4422"/>
</dbReference>
<name>A0A2M9HN87_9BIFI</name>
<keyword evidence="3" id="KW-1185">Reference proteome</keyword>
<feature type="domain" description="DUF4422" evidence="1">
    <location>
        <begin position="8"/>
        <end position="229"/>
    </location>
</feature>
<organism evidence="2 3">
    <name type="scientific">Bifidobacterium scaligerum</name>
    <dbReference type="NCBI Taxonomy" id="2052656"/>
    <lineage>
        <taxon>Bacteria</taxon>
        <taxon>Bacillati</taxon>
        <taxon>Actinomycetota</taxon>
        <taxon>Actinomycetes</taxon>
        <taxon>Bifidobacteriales</taxon>
        <taxon>Bifidobacteriaceae</taxon>
        <taxon>Bifidobacterium</taxon>
    </lineage>
</organism>
<dbReference type="Pfam" id="PF14393">
    <property type="entry name" value="DUF4422"/>
    <property type="match status" value="1"/>
</dbReference>
<reference evidence="2 3" key="1">
    <citation type="submission" date="2017-11" db="EMBL/GenBank/DDBJ databases">
        <title>Draft genome sequences of strains TRE 1, TRE D, TRE H and TRI 7, isolated from tamarins, belonging to four potential novel Bifidobacterium species.</title>
        <authorList>
            <person name="Mattarelli P."/>
            <person name="Modesto M."/>
            <person name="Bonetti A."/>
            <person name="Puglisi E."/>
            <person name="Morelli L."/>
        </authorList>
    </citation>
    <scope>NUCLEOTIDE SEQUENCE [LARGE SCALE GENOMIC DNA]</scope>
    <source>
        <strain evidence="3">TRED</strain>
    </source>
</reference>
<evidence type="ECO:0000259" key="1">
    <source>
        <dbReference type="Pfam" id="PF14393"/>
    </source>
</evidence>